<sequence length="374" mass="40873">MNISTVRGVFTRIGQVSKDLFAPHQGNAFRPRFLQSNILLWAVCLILVLKIVSIGLYLPAPYNWFFADVTKTDLLHLLNQNRQSLGLTTLAENETLNEAAYLKAQDMIANGYFAHQSPTGTTPWFWFKKAGYAYKYAGENLAVGFADSSTVYDAWFNSPSHKQNLLNKNYTQIGTAVVTGFQGNSTIVVQLFGTPQVTTAASNPKSQLPLGHSPLGRSPTGEPTGEANSNQTPSPNNPNQPAVQPVANTVAAPISVPEAAPEPQPMPTQPQNNAPKVLAESTEQFVGPQFAGKQSAYLQMLNFIVYDNNTILQYLSLGVLAIILMCLGINTILMFQMQNRVILVRPLVLVAILGVVLFLDKSTISHVLPYQVII</sequence>
<keyword evidence="2" id="KW-1133">Transmembrane helix</keyword>
<gene>
    <name evidence="4" type="ORF">A2822_03090</name>
</gene>
<feature type="region of interest" description="Disordered" evidence="1">
    <location>
        <begin position="199"/>
        <end position="244"/>
    </location>
</feature>
<protein>
    <recommendedName>
        <fullName evidence="3">SCP domain-containing protein</fullName>
    </recommendedName>
</protein>
<evidence type="ECO:0000256" key="1">
    <source>
        <dbReference type="SAM" id="MobiDB-lite"/>
    </source>
</evidence>
<keyword evidence="2" id="KW-0472">Membrane</keyword>
<evidence type="ECO:0000313" key="5">
    <source>
        <dbReference type="Proteomes" id="UP000178774"/>
    </source>
</evidence>
<proteinExistence type="predicted"/>
<dbReference type="EMBL" id="MHOP01000011">
    <property type="protein sequence ID" value="OGZ66007.1"/>
    <property type="molecule type" value="Genomic_DNA"/>
</dbReference>
<dbReference type="CDD" id="cd05379">
    <property type="entry name" value="CAP_bacterial"/>
    <property type="match status" value="1"/>
</dbReference>
<feature type="compositionally biased region" description="Low complexity" evidence="1">
    <location>
        <begin position="228"/>
        <end position="244"/>
    </location>
</feature>
<evidence type="ECO:0000313" key="4">
    <source>
        <dbReference type="EMBL" id="OGZ66007.1"/>
    </source>
</evidence>
<dbReference type="SUPFAM" id="SSF55797">
    <property type="entry name" value="PR-1-like"/>
    <property type="match status" value="1"/>
</dbReference>
<evidence type="ECO:0000259" key="3">
    <source>
        <dbReference type="Pfam" id="PF00188"/>
    </source>
</evidence>
<dbReference type="Pfam" id="PF00188">
    <property type="entry name" value="CAP"/>
    <property type="match status" value="1"/>
</dbReference>
<feature type="domain" description="SCP" evidence="3">
    <location>
        <begin position="75"/>
        <end position="192"/>
    </location>
</feature>
<feature type="transmembrane region" description="Helical" evidence="2">
    <location>
        <begin position="311"/>
        <end position="335"/>
    </location>
</feature>
<dbReference type="Proteomes" id="UP000178774">
    <property type="component" value="Unassembled WGS sequence"/>
</dbReference>
<name>A0A1G2HU61_9BACT</name>
<evidence type="ECO:0000256" key="2">
    <source>
        <dbReference type="SAM" id="Phobius"/>
    </source>
</evidence>
<accession>A0A1G2HU61</accession>
<dbReference type="InterPro" id="IPR035940">
    <property type="entry name" value="CAP_sf"/>
</dbReference>
<dbReference type="InterPro" id="IPR014044">
    <property type="entry name" value="CAP_dom"/>
</dbReference>
<dbReference type="AlphaFoldDB" id="A0A1G2HU61"/>
<reference evidence="4 5" key="1">
    <citation type="journal article" date="2016" name="Nat. Commun.">
        <title>Thousands of microbial genomes shed light on interconnected biogeochemical processes in an aquifer system.</title>
        <authorList>
            <person name="Anantharaman K."/>
            <person name="Brown C.T."/>
            <person name="Hug L.A."/>
            <person name="Sharon I."/>
            <person name="Castelle C.J."/>
            <person name="Probst A.J."/>
            <person name="Thomas B.C."/>
            <person name="Singh A."/>
            <person name="Wilkins M.J."/>
            <person name="Karaoz U."/>
            <person name="Brodie E.L."/>
            <person name="Williams K.H."/>
            <person name="Hubbard S.S."/>
            <person name="Banfield J.F."/>
        </authorList>
    </citation>
    <scope>NUCLEOTIDE SEQUENCE [LARGE SCALE GENOMIC DNA]</scope>
</reference>
<organism evidence="4 5">
    <name type="scientific">Candidatus Staskawiczbacteria bacterium RIFCSPHIGHO2_01_FULL_41_41</name>
    <dbReference type="NCBI Taxonomy" id="1802203"/>
    <lineage>
        <taxon>Bacteria</taxon>
        <taxon>Candidatus Staskawicziibacteriota</taxon>
    </lineage>
</organism>
<comment type="caution">
    <text evidence="4">The sequence shown here is derived from an EMBL/GenBank/DDBJ whole genome shotgun (WGS) entry which is preliminary data.</text>
</comment>
<feature type="transmembrane region" description="Helical" evidence="2">
    <location>
        <begin position="38"/>
        <end position="58"/>
    </location>
</feature>
<keyword evidence="2" id="KW-0812">Transmembrane</keyword>
<dbReference type="PANTHER" id="PTHR31157:SF1">
    <property type="entry name" value="SCP DOMAIN-CONTAINING PROTEIN"/>
    <property type="match status" value="1"/>
</dbReference>
<feature type="transmembrane region" description="Helical" evidence="2">
    <location>
        <begin position="342"/>
        <end position="359"/>
    </location>
</feature>
<dbReference type="PANTHER" id="PTHR31157">
    <property type="entry name" value="SCP DOMAIN-CONTAINING PROTEIN"/>
    <property type="match status" value="1"/>
</dbReference>
<dbReference type="Gene3D" id="3.40.33.10">
    <property type="entry name" value="CAP"/>
    <property type="match status" value="1"/>
</dbReference>